<keyword evidence="3" id="KW-1185">Reference proteome</keyword>
<keyword evidence="1" id="KW-0812">Transmembrane</keyword>
<feature type="transmembrane region" description="Helical" evidence="1">
    <location>
        <begin position="110"/>
        <end position="130"/>
    </location>
</feature>
<keyword evidence="1" id="KW-1133">Transmembrane helix</keyword>
<dbReference type="AlphaFoldDB" id="A0A495E758"/>
<feature type="transmembrane region" description="Helical" evidence="1">
    <location>
        <begin position="76"/>
        <end position="98"/>
    </location>
</feature>
<evidence type="ECO:0000313" key="2">
    <source>
        <dbReference type="EMBL" id="RKR12409.1"/>
    </source>
</evidence>
<proteinExistence type="predicted"/>
<evidence type="ECO:0000256" key="1">
    <source>
        <dbReference type="SAM" id="Phobius"/>
    </source>
</evidence>
<keyword evidence="1" id="KW-0472">Membrane</keyword>
<feature type="transmembrane region" description="Helical" evidence="1">
    <location>
        <begin position="6"/>
        <end position="29"/>
    </location>
</feature>
<dbReference type="Proteomes" id="UP000269412">
    <property type="component" value="Unassembled WGS sequence"/>
</dbReference>
<sequence>MIYVLIGMSLTFITIGFIVTENNAEYLLSGYNTMSKEERKKVDLKSFIPFFRKFHIVLGVSFLILGYGLNVINKNVAGIFLGVYPILAYIYFAITTSIFTGGLKTKSNKIGIFTLAGAFIFVIGLLTYGFKENKILFDSQKVEFKGTYGEILQTDQIKSIEIENELPNISLKTNGFAIGEIRKGYFKTKNGEVVKLILNSEQKPYILFTKLDGTKIYYSAKEKSNKGILKELKNKLPLSGYN</sequence>
<dbReference type="EMBL" id="RBIQ01000009">
    <property type="protein sequence ID" value="RKR12409.1"/>
    <property type="molecule type" value="Genomic_DNA"/>
</dbReference>
<name>A0A495E758_9FLAO</name>
<gene>
    <name evidence="2" type="ORF">CLV91_2536</name>
</gene>
<dbReference type="InterPro" id="IPR017259">
    <property type="entry name" value="UCP037672"/>
</dbReference>
<evidence type="ECO:0000313" key="3">
    <source>
        <dbReference type="Proteomes" id="UP000269412"/>
    </source>
</evidence>
<protein>
    <submittedName>
        <fullName evidence="2">Uncharacterized protein DUF3784</fullName>
    </submittedName>
</protein>
<dbReference type="Pfam" id="PF12650">
    <property type="entry name" value="DUF3784"/>
    <property type="match status" value="1"/>
</dbReference>
<reference evidence="2 3" key="1">
    <citation type="submission" date="2018-10" db="EMBL/GenBank/DDBJ databases">
        <title>Genomic Encyclopedia of Archaeal and Bacterial Type Strains, Phase II (KMG-II): from individual species to whole genera.</title>
        <authorList>
            <person name="Goeker M."/>
        </authorList>
    </citation>
    <scope>NUCLEOTIDE SEQUENCE [LARGE SCALE GENOMIC DNA]</scope>
    <source>
        <strain evidence="2 3">DSM 25230</strain>
    </source>
</reference>
<comment type="caution">
    <text evidence="2">The sequence shown here is derived from an EMBL/GenBank/DDBJ whole genome shotgun (WGS) entry which is preliminary data.</text>
</comment>
<feature type="transmembrane region" description="Helical" evidence="1">
    <location>
        <begin position="50"/>
        <end position="70"/>
    </location>
</feature>
<accession>A0A495E758</accession>
<organism evidence="2 3">
    <name type="scientific">Maribacter vaceletii</name>
    <dbReference type="NCBI Taxonomy" id="1206816"/>
    <lineage>
        <taxon>Bacteria</taxon>
        <taxon>Pseudomonadati</taxon>
        <taxon>Bacteroidota</taxon>
        <taxon>Flavobacteriia</taxon>
        <taxon>Flavobacteriales</taxon>
        <taxon>Flavobacteriaceae</taxon>
        <taxon>Maribacter</taxon>
    </lineage>
</organism>
<dbReference type="OrthoDB" id="954876at2"/>